<feature type="signal peptide" evidence="1">
    <location>
        <begin position="1"/>
        <end position="22"/>
    </location>
</feature>
<evidence type="ECO:0008006" key="4">
    <source>
        <dbReference type="Google" id="ProtNLM"/>
    </source>
</evidence>
<reference evidence="2 3" key="1">
    <citation type="submission" date="2017-06" db="EMBL/GenBank/DDBJ databases">
        <title>Ant-infecting Ophiocordyceps genomes reveal a high diversity of potential behavioral manipulation genes and a possible major role for enterotoxins.</title>
        <authorList>
            <person name="De Bekker C."/>
            <person name="Evans H.C."/>
            <person name="Brachmann A."/>
            <person name="Hughes D.P."/>
        </authorList>
    </citation>
    <scope>NUCLEOTIDE SEQUENCE [LARGE SCALE GENOMIC DNA]</scope>
    <source>
        <strain evidence="2 3">Map16</strain>
    </source>
</reference>
<dbReference type="GO" id="GO:0008081">
    <property type="term" value="F:phosphoric diester hydrolase activity"/>
    <property type="evidence" value="ECO:0007669"/>
    <property type="project" value="InterPro"/>
</dbReference>
<name>A0A2C5Y6E2_9HYPO</name>
<sequence length="321" mass="35084">MSSHSLMTRLLACLTLFSIVIATTQQPAHTPDNKTGSRPFWAIAHRVLDRAGVKAAMHHGANAIETDARAWKGQGWWADHDGLIWSSGDKMKDLLTAVADARLAGKPIGWVWFDLKDPDECGADEAVCNIETLRMMARSILQPVGVRSLWGFSGPDAKGRAFNVIRDGLNEYEAIGIDGLGKGLVGEGGISVDQAERIFEQGRHVDLSQRVWTKGYALPGLKMGSCNSSEVDAHSMGICPQVLRGIQSKAFGKVFAWTVSHGNRAEATSLMNAGVDGLIYGFVMSDYADDAESRAAFKILADWVHDKTNHRYFATVNDRPW</sequence>
<comment type="caution">
    <text evidence="2">The sequence shown here is derived from an EMBL/GenBank/DDBJ whole genome shotgun (WGS) entry which is preliminary data.</text>
</comment>
<dbReference type="EMBL" id="NJES01000327">
    <property type="protein sequence ID" value="PHH73648.1"/>
    <property type="molecule type" value="Genomic_DNA"/>
</dbReference>
<keyword evidence="3" id="KW-1185">Reference proteome</keyword>
<proteinExistence type="predicted"/>
<gene>
    <name evidence="2" type="ORF">CDD80_3653</name>
</gene>
<dbReference type="AlphaFoldDB" id="A0A2C5Y6E2"/>
<evidence type="ECO:0000313" key="3">
    <source>
        <dbReference type="Proteomes" id="UP000226431"/>
    </source>
</evidence>
<keyword evidence="1" id="KW-0732">Signal</keyword>
<feature type="chain" id="PRO_5012360962" description="Phospholipase D" evidence="1">
    <location>
        <begin position="23"/>
        <end position="321"/>
    </location>
</feature>
<protein>
    <recommendedName>
        <fullName evidence="4">Phospholipase D</fullName>
    </recommendedName>
</protein>
<evidence type="ECO:0000256" key="1">
    <source>
        <dbReference type="SAM" id="SignalP"/>
    </source>
</evidence>
<dbReference type="OrthoDB" id="4907280at2759"/>
<dbReference type="Proteomes" id="UP000226431">
    <property type="component" value="Unassembled WGS sequence"/>
</dbReference>
<dbReference type="InterPro" id="IPR017946">
    <property type="entry name" value="PLC-like_Pdiesterase_TIM-brl"/>
</dbReference>
<accession>A0A2C5Y6E2</accession>
<organism evidence="2 3">
    <name type="scientific">Ophiocordyceps camponoti-rufipedis</name>
    <dbReference type="NCBI Taxonomy" id="2004952"/>
    <lineage>
        <taxon>Eukaryota</taxon>
        <taxon>Fungi</taxon>
        <taxon>Dikarya</taxon>
        <taxon>Ascomycota</taxon>
        <taxon>Pezizomycotina</taxon>
        <taxon>Sordariomycetes</taxon>
        <taxon>Hypocreomycetidae</taxon>
        <taxon>Hypocreales</taxon>
        <taxon>Ophiocordycipitaceae</taxon>
        <taxon>Ophiocordyceps</taxon>
    </lineage>
</organism>
<dbReference type="Gene3D" id="3.20.20.190">
    <property type="entry name" value="Phosphatidylinositol (PI) phosphodiesterase"/>
    <property type="match status" value="1"/>
</dbReference>
<evidence type="ECO:0000313" key="2">
    <source>
        <dbReference type="EMBL" id="PHH73648.1"/>
    </source>
</evidence>
<dbReference type="GO" id="GO:0006629">
    <property type="term" value="P:lipid metabolic process"/>
    <property type="evidence" value="ECO:0007669"/>
    <property type="project" value="InterPro"/>
</dbReference>